<dbReference type="EMBL" id="LXQA010524728">
    <property type="protein sequence ID" value="MCI57180.1"/>
    <property type="molecule type" value="Genomic_DNA"/>
</dbReference>
<dbReference type="Proteomes" id="UP000265520">
    <property type="component" value="Unassembled WGS sequence"/>
</dbReference>
<reference evidence="1 2" key="1">
    <citation type="journal article" date="2018" name="Front. Plant Sci.">
        <title>Red Clover (Trifolium pratense) and Zigzag Clover (T. medium) - A Picture of Genomic Similarities and Differences.</title>
        <authorList>
            <person name="Dluhosova J."/>
            <person name="Istvanek J."/>
            <person name="Nedelnik J."/>
            <person name="Repkova J."/>
        </authorList>
    </citation>
    <scope>NUCLEOTIDE SEQUENCE [LARGE SCALE GENOMIC DNA]</scope>
    <source>
        <strain evidence="2">cv. 10/8</strain>
        <tissue evidence="1">Leaf</tissue>
    </source>
</reference>
<evidence type="ECO:0000313" key="2">
    <source>
        <dbReference type="Proteomes" id="UP000265520"/>
    </source>
</evidence>
<evidence type="ECO:0000313" key="1">
    <source>
        <dbReference type="EMBL" id="MCI57180.1"/>
    </source>
</evidence>
<accession>A0A392TAF4</accession>
<keyword evidence="1" id="KW-0378">Hydrolase</keyword>
<name>A0A392TAF4_9FABA</name>
<dbReference type="AlphaFoldDB" id="A0A392TAF4"/>
<keyword evidence="1" id="KW-0547">Nucleotide-binding</keyword>
<protein>
    <submittedName>
        <fullName evidence="1">ATP-dependent DNA helicase Q4</fullName>
    </submittedName>
</protein>
<keyword evidence="1" id="KW-0347">Helicase</keyword>
<organism evidence="1 2">
    <name type="scientific">Trifolium medium</name>
    <dbReference type="NCBI Taxonomy" id="97028"/>
    <lineage>
        <taxon>Eukaryota</taxon>
        <taxon>Viridiplantae</taxon>
        <taxon>Streptophyta</taxon>
        <taxon>Embryophyta</taxon>
        <taxon>Tracheophyta</taxon>
        <taxon>Spermatophyta</taxon>
        <taxon>Magnoliopsida</taxon>
        <taxon>eudicotyledons</taxon>
        <taxon>Gunneridae</taxon>
        <taxon>Pentapetalae</taxon>
        <taxon>rosids</taxon>
        <taxon>fabids</taxon>
        <taxon>Fabales</taxon>
        <taxon>Fabaceae</taxon>
        <taxon>Papilionoideae</taxon>
        <taxon>50 kb inversion clade</taxon>
        <taxon>NPAAA clade</taxon>
        <taxon>Hologalegina</taxon>
        <taxon>IRL clade</taxon>
        <taxon>Trifolieae</taxon>
        <taxon>Trifolium</taxon>
    </lineage>
</organism>
<keyword evidence="1" id="KW-0067">ATP-binding</keyword>
<dbReference type="GO" id="GO:0004386">
    <property type="term" value="F:helicase activity"/>
    <property type="evidence" value="ECO:0007669"/>
    <property type="project" value="UniProtKB-KW"/>
</dbReference>
<comment type="caution">
    <text evidence="1">The sequence shown here is derived from an EMBL/GenBank/DDBJ whole genome shotgun (WGS) entry which is preliminary data.</text>
</comment>
<keyword evidence="2" id="KW-1185">Reference proteome</keyword>
<sequence>VPSVPNLPLEVLVLGANNDFIVDAEGLKETAEFYGVSPVCVEGVAHDMMLDTSWDKG</sequence>
<feature type="non-terminal residue" evidence="1">
    <location>
        <position position="1"/>
    </location>
</feature>
<proteinExistence type="predicted"/>
<feature type="non-terminal residue" evidence="1">
    <location>
        <position position="57"/>
    </location>
</feature>